<proteinExistence type="predicted"/>
<dbReference type="AlphaFoldDB" id="A0AAW0BQQ5"/>
<reference evidence="2 3" key="1">
    <citation type="submission" date="2024-01" db="EMBL/GenBank/DDBJ databases">
        <title>A draft genome for a cacao thread blight-causing isolate of Paramarasmius palmivorus.</title>
        <authorList>
            <person name="Baruah I.K."/>
            <person name="Bukari Y."/>
            <person name="Amoako-Attah I."/>
            <person name="Meinhardt L.W."/>
            <person name="Bailey B.A."/>
            <person name="Cohen S.P."/>
        </authorList>
    </citation>
    <scope>NUCLEOTIDE SEQUENCE [LARGE SCALE GENOMIC DNA]</scope>
    <source>
        <strain evidence="2 3">GH-12</strain>
    </source>
</reference>
<comment type="caution">
    <text evidence="2">The sequence shown here is derived from an EMBL/GenBank/DDBJ whole genome shotgun (WGS) entry which is preliminary data.</text>
</comment>
<gene>
    <name evidence="2" type="ORF">VNI00_014738</name>
</gene>
<protein>
    <submittedName>
        <fullName evidence="2">Uncharacterized protein</fullName>
    </submittedName>
</protein>
<name>A0AAW0BQQ5_9AGAR</name>
<dbReference type="Proteomes" id="UP001383192">
    <property type="component" value="Unassembled WGS sequence"/>
</dbReference>
<sequence>MAEMVAEQQVVLSSNSILFVRTTCLCSVQMMLSHLDVALLSAINMVYNGLFNTRRLESPCYAIWSVVLAKLIDKDEDILIHCPQYAMYLSKADSQLPSGSSPDISFLTAPDSEAIGVIVDHALLLPSTTLKRPGTILEFLKNLSPAQIDSSFRELSLADLFVPLLVEVKRPVTRHPGSITSFVRGLWELMSAAQLQAEEQAFCLFSSVRHATQNTAIIIAAAGHYWSWKRCTRDGYRNRTAFNINVYQTKLVTAFSSKADVEEDGLASAGAELDDLLPPRDVDNAKRLREQLFKAITSRDNHTVVLAREAQTAERNKRASKRSVSRDTRQEAEDALAEFTPAKTSVHAYEIQDLNECFRLLILAEKIEVDRAPEMFIVPDDQTTMPPHSNDEDLDWSPIMRLGTRVSDSNMALIREHLDKFVLAERQNLQNGR</sequence>
<evidence type="ECO:0000256" key="1">
    <source>
        <dbReference type="SAM" id="MobiDB-lite"/>
    </source>
</evidence>
<keyword evidence="3" id="KW-1185">Reference proteome</keyword>
<organism evidence="2 3">
    <name type="scientific">Paramarasmius palmivorus</name>
    <dbReference type="NCBI Taxonomy" id="297713"/>
    <lineage>
        <taxon>Eukaryota</taxon>
        <taxon>Fungi</taxon>
        <taxon>Dikarya</taxon>
        <taxon>Basidiomycota</taxon>
        <taxon>Agaricomycotina</taxon>
        <taxon>Agaricomycetes</taxon>
        <taxon>Agaricomycetidae</taxon>
        <taxon>Agaricales</taxon>
        <taxon>Marasmiineae</taxon>
        <taxon>Marasmiaceae</taxon>
        <taxon>Paramarasmius</taxon>
    </lineage>
</organism>
<feature type="region of interest" description="Disordered" evidence="1">
    <location>
        <begin position="310"/>
        <end position="333"/>
    </location>
</feature>
<accession>A0AAW0BQQ5</accession>
<evidence type="ECO:0000313" key="3">
    <source>
        <dbReference type="Proteomes" id="UP001383192"/>
    </source>
</evidence>
<evidence type="ECO:0000313" key="2">
    <source>
        <dbReference type="EMBL" id="KAK7029028.1"/>
    </source>
</evidence>
<dbReference type="EMBL" id="JAYKXP010000085">
    <property type="protein sequence ID" value="KAK7029028.1"/>
    <property type="molecule type" value="Genomic_DNA"/>
</dbReference>